<feature type="region of interest" description="Disordered" evidence="1">
    <location>
        <begin position="1"/>
        <end position="39"/>
    </location>
</feature>
<name>A0A699UAJ1_TANCI</name>
<comment type="caution">
    <text evidence="2">The sequence shown here is derived from an EMBL/GenBank/DDBJ whole genome shotgun (WGS) entry which is preliminary data.</text>
</comment>
<protein>
    <submittedName>
        <fullName evidence="2">Uncharacterized protein</fullName>
    </submittedName>
</protein>
<evidence type="ECO:0000256" key="1">
    <source>
        <dbReference type="SAM" id="MobiDB-lite"/>
    </source>
</evidence>
<gene>
    <name evidence="2" type="ORF">Tci_891911</name>
</gene>
<reference evidence="2" key="1">
    <citation type="journal article" date="2019" name="Sci. Rep.">
        <title>Draft genome of Tanacetum cinerariifolium, the natural source of mosquito coil.</title>
        <authorList>
            <person name="Yamashiro T."/>
            <person name="Shiraishi A."/>
            <person name="Satake H."/>
            <person name="Nakayama K."/>
        </authorList>
    </citation>
    <scope>NUCLEOTIDE SEQUENCE</scope>
</reference>
<organism evidence="2">
    <name type="scientific">Tanacetum cinerariifolium</name>
    <name type="common">Dalmatian daisy</name>
    <name type="synonym">Chrysanthemum cinerariifolium</name>
    <dbReference type="NCBI Taxonomy" id="118510"/>
    <lineage>
        <taxon>Eukaryota</taxon>
        <taxon>Viridiplantae</taxon>
        <taxon>Streptophyta</taxon>
        <taxon>Embryophyta</taxon>
        <taxon>Tracheophyta</taxon>
        <taxon>Spermatophyta</taxon>
        <taxon>Magnoliopsida</taxon>
        <taxon>eudicotyledons</taxon>
        <taxon>Gunneridae</taxon>
        <taxon>Pentapetalae</taxon>
        <taxon>asterids</taxon>
        <taxon>campanulids</taxon>
        <taxon>Asterales</taxon>
        <taxon>Asteraceae</taxon>
        <taxon>Asteroideae</taxon>
        <taxon>Anthemideae</taxon>
        <taxon>Anthemidinae</taxon>
        <taxon>Tanacetum</taxon>
    </lineage>
</organism>
<sequence>SKSAQAEETMFEAGATQGPQNLRDDMGNTDEPPIVNVDPNDWFKKPEDLLLQILIGIKDRLTTFSKERAEVMSSLIIIWKNVTKH</sequence>
<evidence type="ECO:0000313" key="2">
    <source>
        <dbReference type="EMBL" id="GFD19942.1"/>
    </source>
</evidence>
<proteinExistence type="predicted"/>
<dbReference type="AlphaFoldDB" id="A0A699UAJ1"/>
<dbReference type="EMBL" id="BKCJ011318455">
    <property type="protein sequence ID" value="GFD19942.1"/>
    <property type="molecule type" value="Genomic_DNA"/>
</dbReference>
<accession>A0A699UAJ1</accession>
<feature type="non-terminal residue" evidence="2">
    <location>
        <position position="1"/>
    </location>
</feature>